<sequence>MIPLMFAAIGGGAATASIVMPFGPVASAIAAPFGGSLCALLAAFHIARRRGPEWQSTADLDEQADAMVAALRGIAAQAERDQAEEAGQGGKARAA</sequence>
<keyword evidence="1" id="KW-0472">Membrane</keyword>
<keyword evidence="1" id="KW-0812">Transmembrane</keyword>
<feature type="transmembrane region" description="Helical" evidence="1">
    <location>
        <begin position="26"/>
        <end position="47"/>
    </location>
</feature>
<organism evidence="2 3">
    <name type="scientific">Methylobacterium marchantiae</name>
    <dbReference type="NCBI Taxonomy" id="600331"/>
    <lineage>
        <taxon>Bacteria</taxon>
        <taxon>Pseudomonadati</taxon>
        <taxon>Pseudomonadota</taxon>
        <taxon>Alphaproteobacteria</taxon>
        <taxon>Hyphomicrobiales</taxon>
        <taxon>Methylobacteriaceae</taxon>
        <taxon>Methylobacterium</taxon>
    </lineage>
</organism>
<evidence type="ECO:0000313" key="3">
    <source>
        <dbReference type="Proteomes" id="UP001597176"/>
    </source>
</evidence>
<accession>A0ABW3X5L9</accession>
<proteinExistence type="predicted"/>
<comment type="caution">
    <text evidence="2">The sequence shown here is derived from an EMBL/GenBank/DDBJ whole genome shotgun (WGS) entry which is preliminary data.</text>
</comment>
<keyword evidence="1" id="KW-1133">Transmembrane helix</keyword>
<evidence type="ECO:0000256" key="1">
    <source>
        <dbReference type="SAM" id="Phobius"/>
    </source>
</evidence>
<dbReference type="Proteomes" id="UP001597176">
    <property type="component" value="Unassembled WGS sequence"/>
</dbReference>
<reference evidence="3" key="1">
    <citation type="journal article" date="2019" name="Int. J. Syst. Evol. Microbiol.">
        <title>The Global Catalogue of Microorganisms (GCM) 10K type strain sequencing project: providing services to taxonomists for standard genome sequencing and annotation.</title>
        <authorList>
            <consortium name="The Broad Institute Genomics Platform"/>
            <consortium name="The Broad Institute Genome Sequencing Center for Infectious Disease"/>
            <person name="Wu L."/>
            <person name="Ma J."/>
        </authorList>
    </citation>
    <scope>NUCLEOTIDE SEQUENCE [LARGE SCALE GENOMIC DNA]</scope>
    <source>
        <strain evidence="3">CCUG 56108</strain>
    </source>
</reference>
<protein>
    <submittedName>
        <fullName evidence="2">Uncharacterized protein</fullName>
    </submittedName>
</protein>
<gene>
    <name evidence="2" type="ORF">ACFQ4G_21455</name>
</gene>
<dbReference type="RefSeq" id="WP_238202905.1">
    <property type="nucleotide sequence ID" value="NZ_JBHTND010000055.1"/>
</dbReference>
<evidence type="ECO:0000313" key="2">
    <source>
        <dbReference type="EMBL" id="MFD1304129.1"/>
    </source>
</evidence>
<name>A0ABW3X5L9_9HYPH</name>
<dbReference type="EMBL" id="JBHTND010000055">
    <property type="protein sequence ID" value="MFD1304129.1"/>
    <property type="molecule type" value="Genomic_DNA"/>
</dbReference>
<keyword evidence="3" id="KW-1185">Reference proteome</keyword>